<feature type="region of interest" description="Disordered" evidence="1">
    <location>
        <begin position="147"/>
        <end position="170"/>
    </location>
</feature>
<accession>A0A699GSC0</accession>
<keyword evidence="2" id="KW-0812">Transmembrane</keyword>
<evidence type="ECO:0000256" key="1">
    <source>
        <dbReference type="SAM" id="MobiDB-lite"/>
    </source>
</evidence>
<keyword evidence="2" id="KW-0472">Membrane</keyword>
<feature type="transmembrane region" description="Helical" evidence="2">
    <location>
        <begin position="12"/>
        <end position="41"/>
    </location>
</feature>
<keyword evidence="2" id="KW-1133">Transmembrane helix</keyword>
<name>A0A699GSC0_TANCI</name>
<protein>
    <submittedName>
        <fullName evidence="3">Uncharacterized protein</fullName>
    </submittedName>
</protein>
<feature type="compositionally biased region" description="Polar residues" evidence="1">
    <location>
        <begin position="147"/>
        <end position="157"/>
    </location>
</feature>
<gene>
    <name evidence="3" type="ORF">Tci_002104</name>
</gene>
<evidence type="ECO:0000256" key="2">
    <source>
        <dbReference type="SAM" id="Phobius"/>
    </source>
</evidence>
<comment type="caution">
    <text evidence="3">The sequence shown here is derived from an EMBL/GenBank/DDBJ whole genome shotgun (WGS) entry which is preliminary data.</text>
</comment>
<evidence type="ECO:0000313" key="3">
    <source>
        <dbReference type="EMBL" id="GEU30126.1"/>
    </source>
</evidence>
<sequence length="170" mass="17790">MVLFVLPFVLLLMVIVVMVVIVVVILVVVVVAIVGVVVVVVGSSVSFINKLSLVIVGSFSCYWSSNCPGVPISIVSIFHVSSLCFQSSSNAISNQLPDGSLSHNWCCEFDLTGDEDPYDEDGGTGMGDSIGVLVSLGEISLEGNKSWESNIGDSDNTGDGGKIVGRAMTT</sequence>
<dbReference type="AlphaFoldDB" id="A0A699GSC0"/>
<organism evidence="3">
    <name type="scientific">Tanacetum cinerariifolium</name>
    <name type="common">Dalmatian daisy</name>
    <name type="synonym">Chrysanthemum cinerariifolium</name>
    <dbReference type="NCBI Taxonomy" id="118510"/>
    <lineage>
        <taxon>Eukaryota</taxon>
        <taxon>Viridiplantae</taxon>
        <taxon>Streptophyta</taxon>
        <taxon>Embryophyta</taxon>
        <taxon>Tracheophyta</taxon>
        <taxon>Spermatophyta</taxon>
        <taxon>Magnoliopsida</taxon>
        <taxon>eudicotyledons</taxon>
        <taxon>Gunneridae</taxon>
        <taxon>Pentapetalae</taxon>
        <taxon>asterids</taxon>
        <taxon>campanulids</taxon>
        <taxon>Asterales</taxon>
        <taxon>Asteraceae</taxon>
        <taxon>Asteroideae</taxon>
        <taxon>Anthemideae</taxon>
        <taxon>Anthemidinae</taxon>
        <taxon>Tanacetum</taxon>
    </lineage>
</organism>
<reference evidence="3" key="1">
    <citation type="journal article" date="2019" name="Sci. Rep.">
        <title>Draft genome of Tanacetum cinerariifolium, the natural source of mosquito coil.</title>
        <authorList>
            <person name="Yamashiro T."/>
            <person name="Shiraishi A."/>
            <person name="Satake H."/>
            <person name="Nakayama K."/>
        </authorList>
    </citation>
    <scope>NUCLEOTIDE SEQUENCE</scope>
</reference>
<proteinExistence type="predicted"/>
<dbReference type="EMBL" id="BKCJ010000129">
    <property type="protein sequence ID" value="GEU30126.1"/>
    <property type="molecule type" value="Genomic_DNA"/>
</dbReference>